<sequence length="341" mass="39751">MLYYPGFEAQDINWLKFALLYLDEIRPIIPMIPYDKETYLSSHTIQIIDETNLIRPYQPDYDEGAWASQKAIEEFEQYLQYPHRYGGRFGHPYHNTNSYTIRDKWRNRSTQNYTLYNGKFSQDFHDFCILEGIASECDFGIKINEDLAYLYMSFLAERISILQEMDSITDSSKYNNLLLNRNKKIAKRNHLELQYAQSNIEINLPKNISQIPLNTIIELRSSNDFNQLRYAYVSEIKNLIVAKENNTPGYSLTDLLSYKSDFIRICENSFEMLGSIILTTYGINQLLNGNLDSASFLNVAAGAYIDSRTIPNFINNLPHSIENINEKHLTRKYLAQINNLS</sequence>
<protein>
    <submittedName>
        <fullName evidence="1">Uncharacterized protein</fullName>
    </submittedName>
</protein>
<organism evidence="1 2">
    <name type="scientific">Anaerocolumna cellulosilytica</name>
    <dbReference type="NCBI Taxonomy" id="433286"/>
    <lineage>
        <taxon>Bacteria</taxon>
        <taxon>Bacillati</taxon>
        <taxon>Bacillota</taxon>
        <taxon>Clostridia</taxon>
        <taxon>Lachnospirales</taxon>
        <taxon>Lachnospiraceae</taxon>
        <taxon>Anaerocolumna</taxon>
    </lineage>
</organism>
<gene>
    <name evidence="1" type="ORF">acsn021_04560</name>
</gene>
<dbReference type="KEGG" id="acel:acsn021_04560"/>
<keyword evidence="2" id="KW-1185">Reference proteome</keyword>
<proteinExistence type="predicted"/>
<evidence type="ECO:0000313" key="1">
    <source>
        <dbReference type="EMBL" id="BCJ92887.1"/>
    </source>
</evidence>
<dbReference type="AlphaFoldDB" id="A0A6S6QYD2"/>
<evidence type="ECO:0000313" key="2">
    <source>
        <dbReference type="Proteomes" id="UP000515561"/>
    </source>
</evidence>
<dbReference type="RefSeq" id="WP_184092692.1">
    <property type="nucleotide sequence ID" value="NZ_AP023367.1"/>
</dbReference>
<dbReference type="Proteomes" id="UP000515561">
    <property type="component" value="Chromosome"/>
</dbReference>
<dbReference type="EMBL" id="AP023367">
    <property type="protein sequence ID" value="BCJ92887.1"/>
    <property type="molecule type" value="Genomic_DNA"/>
</dbReference>
<name>A0A6S6QYD2_9FIRM</name>
<reference evidence="1 2" key="1">
    <citation type="journal article" date="2016" name="Int. J. Syst. Evol. Microbiol.">
        <title>Descriptions of Anaerotaenia torta gen. nov., sp. nov. and Anaerocolumna cellulosilytica gen. nov., sp. nov. isolated from a methanogenic reactor of cattle waste.</title>
        <authorList>
            <person name="Uek A."/>
            <person name="Ohtaki Y."/>
            <person name="Kaku N."/>
            <person name="Ueki K."/>
        </authorList>
    </citation>
    <scope>NUCLEOTIDE SEQUENCE [LARGE SCALE GENOMIC DNA]</scope>
    <source>
        <strain evidence="1 2">SN021</strain>
    </source>
</reference>
<accession>A0A6S6QYD2</accession>